<dbReference type="AlphaFoldDB" id="A0A3N0CCR6"/>
<feature type="compositionally biased region" description="Basic and acidic residues" evidence="1">
    <location>
        <begin position="1"/>
        <end position="12"/>
    </location>
</feature>
<protein>
    <submittedName>
        <fullName evidence="3">Septum formation initiator family protein</fullName>
    </submittedName>
</protein>
<dbReference type="OrthoDB" id="5187715at2"/>
<dbReference type="EMBL" id="RJSE01000008">
    <property type="protein sequence ID" value="RNL61250.1"/>
    <property type="molecule type" value="Genomic_DNA"/>
</dbReference>
<proteinExistence type="predicted"/>
<dbReference type="Pfam" id="PF04977">
    <property type="entry name" value="DivIC"/>
    <property type="match status" value="1"/>
</dbReference>
<accession>A0A3N0CCR6</accession>
<comment type="caution">
    <text evidence="3">The sequence shown here is derived from an EMBL/GenBank/DDBJ whole genome shotgun (WGS) entry which is preliminary data.</text>
</comment>
<keyword evidence="2" id="KW-0472">Membrane</keyword>
<evidence type="ECO:0000256" key="2">
    <source>
        <dbReference type="SAM" id="Phobius"/>
    </source>
</evidence>
<gene>
    <name evidence="3" type="ORF">EFK50_17955</name>
</gene>
<feature type="compositionally biased region" description="Low complexity" evidence="1">
    <location>
        <begin position="15"/>
        <end position="42"/>
    </location>
</feature>
<dbReference type="RefSeq" id="WP_123228962.1">
    <property type="nucleotide sequence ID" value="NZ_RJSE01000008.1"/>
</dbReference>
<dbReference type="Proteomes" id="UP000267128">
    <property type="component" value="Unassembled WGS sequence"/>
</dbReference>
<evidence type="ECO:0000256" key="1">
    <source>
        <dbReference type="SAM" id="MobiDB-lite"/>
    </source>
</evidence>
<sequence length="186" mass="20649">MPPKARRPERGGPRAGTPRNVRPGQRAGAARSRPAQQQAPRPRFTNRATILLVVFAILVISYASSMRAYLHQRSQIQESRERIVEEKAKIKALTTEKSRWDDPSFIEQQARARFGWVLPGETGYQVTDANGNPLTGEDRLTDPDTIAQPKPDAWWVAVGETVDAADHPKKLVKPTPATRLGPNTTP</sequence>
<keyword evidence="4" id="KW-1185">Reference proteome</keyword>
<evidence type="ECO:0000313" key="4">
    <source>
        <dbReference type="Proteomes" id="UP000267128"/>
    </source>
</evidence>
<dbReference type="InterPro" id="IPR007060">
    <property type="entry name" value="FtsL/DivIC"/>
</dbReference>
<organism evidence="3 4">
    <name type="scientific">Nocardioides marmoriginsengisoli</name>
    <dbReference type="NCBI Taxonomy" id="661483"/>
    <lineage>
        <taxon>Bacteria</taxon>
        <taxon>Bacillati</taxon>
        <taxon>Actinomycetota</taxon>
        <taxon>Actinomycetes</taxon>
        <taxon>Propionibacteriales</taxon>
        <taxon>Nocardioidaceae</taxon>
        <taxon>Nocardioides</taxon>
    </lineage>
</organism>
<reference evidence="3 4" key="1">
    <citation type="submission" date="2018-11" db="EMBL/GenBank/DDBJ databases">
        <authorList>
            <person name="Li F."/>
        </authorList>
    </citation>
    <scope>NUCLEOTIDE SEQUENCE [LARGE SCALE GENOMIC DNA]</scope>
    <source>
        <strain evidence="3 4">Gsoil 097</strain>
    </source>
</reference>
<feature type="region of interest" description="Disordered" evidence="1">
    <location>
        <begin position="1"/>
        <end position="42"/>
    </location>
</feature>
<feature type="region of interest" description="Disordered" evidence="1">
    <location>
        <begin position="165"/>
        <end position="186"/>
    </location>
</feature>
<feature type="transmembrane region" description="Helical" evidence="2">
    <location>
        <begin position="50"/>
        <end position="70"/>
    </location>
</feature>
<name>A0A3N0CCR6_9ACTN</name>
<keyword evidence="2" id="KW-1133">Transmembrane helix</keyword>
<evidence type="ECO:0000313" key="3">
    <source>
        <dbReference type="EMBL" id="RNL61250.1"/>
    </source>
</evidence>
<keyword evidence="2" id="KW-0812">Transmembrane</keyword>